<name>A0A1B0AYQ7_9MUSC</name>
<dbReference type="EnsemblMetazoa" id="GPPI013227-RA">
    <property type="protein sequence ID" value="GPPI013227-PA"/>
    <property type="gene ID" value="GPPI013227"/>
</dbReference>
<protein>
    <submittedName>
        <fullName evidence="1">Uncharacterized protein</fullName>
    </submittedName>
</protein>
<dbReference type="EMBL" id="JXJN01005915">
    <property type="status" value="NOT_ANNOTATED_CDS"/>
    <property type="molecule type" value="Genomic_DNA"/>
</dbReference>
<keyword evidence="2" id="KW-1185">Reference proteome</keyword>
<dbReference type="VEuPathDB" id="VectorBase:GPPI013227"/>
<organism evidence="1 2">
    <name type="scientific">Glossina palpalis gambiensis</name>
    <dbReference type="NCBI Taxonomy" id="67801"/>
    <lineage>
        <taxon>Eukaryota</taxon>
        <taxon>Metazoa</taxon>
        <taxon>Ecdysozoa</taxon>
        <taxon>Arthropoda</taxon>
        <taxon>Hexapoda</taxon>
        <taxon>Insecta</taxon>
        <taxon>Pterygota</taxon>
        <taxon>Neoptera</taxon>
        <taxon>Endopterygota</taxon>
        <taxon>Diptera</taxon>
        <taxon>Brachycera</taxon>
        <taxon>Muscomorpha</taxon>
        <taxon>Hippoboscoidea</taxon>
        <taxon>Glossinidae</taxon>
        <taxon>Glossina</taxon>
    </lineage>
</organism>
<sequence>ATLSDSSISERLHFIEAGDASVIGELQRLTPREKLKDWFGEPIAAPPEIGVKFKRDSSPHKNLLKVTTDLIDFDLGMRSSLTNLSFMLLLFANGLRSGIGGAQEPLCGSSAVIALTLFDILYFGV</sequence>
<evidence type="ECO:0000313" key="1">
    <source>
        <dbReference type="EnsemblMetazoa" id="GPPI013227-PA"/>
    </source>
</evidence>
<reference evidence="1" key="2">
    <citation type="submission" date="2020-05" db="UniProtKB">
        <authorList>
            <consortium name="EnsemblMetazoa"/>
        </authorList>
    </citation>
    <scope>IDENTIFICATION</scope>
    <source>
        <strain evidence="1">IAEA</strain>
    </source>
</reference>
<dbReference type="AlphaFoldDB" id="A0A1B0AYQ7"/>
<evidence type="ECO:0000313" key="2">
    <source>
        <dbReference type="Proteomes" id="UP000092460"/>
    </source>
</evidence>
<dbReference type="Proteomes" id="UP000092460">
    <property type="component" value="Unassembled WGS sequence"/>
</dbReference>
<accession>A0A1B0AYQ7</accession>
<reference evidence="2" key="1">
    <citation type="submission" date="2015-01" db="EMBL/GenBank/DDBJ databases">
        <authorList>
            <person name="Aksoy S."/>
            <person name="Warren W."/>
            <person name="Wilson R.K."/>
        </authorList>
    </citation>
    <scope>NUCLEOTIDE SEQUENCE [LARGE SCALE GENOMIC DNA]</scope>
    <source>
        <strain evidence="2">IAEA</strain>
    </source>
</reference>
<proteinExistence type="predicted"/>